<evidence type="ECO:0000313" key="1">
    <source>
        <dbReference type="EMBL" id="CQR75206.1"/>
    </source>
</evidence>
<dbReference type="EMBL" id="CTRP01000016">
    <property type="protein sequence ID" value="CQR75206.1"/>
    <property type="molecule type" value="Genomic_DNA"/>
</dbReference>
<reference evidence="2" key="1">
    <citation type="submission" date="2015-03" db="EMBL/GenBank/DDBJ databases">
        <authorList>
            <person name="Nijsse Bart"/>
        </authorList>
    </citation>
    <scope>NUCLEOTIDE SEQUENCE [LARGE SCALE GENOMIC DNA]</scope>
</reference>
<dbReference type="AlphaFoldDB" id="A0A0U1L692"/>
<accession>A0A0U1L692</accession>
<proteinExistence type="predicted"/>
<protein>
    <submittedName>
        <fullName evidence="1">Uncharacterized protein</fullName>
    </submittedName>
</protein>
<keyword evidence="2" id="KW-1185">Reference proteome</keyword>
<gene>
    <name evidence="1" type="ORF">SpAn4DRAFT_4570</name>
</gene>
<sequence length="54" mass="5920">MLGLLLISQLPDDTGFAGTKNNKWTGVTAKWNGFDSGPADTCICPKEWSDYQNL</sequence>
<dbReference type="Proteomes" id="UP000049855">
    <property type="component" value="Unassembled WGS sequence"/>
</dbReference>
<name>A0A0U1L692_9FIRM</name>
<evidence type="ECO:0000313" key="2">
    <source>
        <dbReference type="Proteomes" id="UP000049855"/>
    </source>
</evidence>
<organism evidence="1 2">
    <name type="scientific">Sporomusa ovata</name>
    <dbReference type="NCBI Taxonomy" id="2378"/>
    <lineage>
        <taxon>Bacteria</taxon>
        <taxon>Bacillati</taxon>
        <taxon>Bacillota</taxon>
        <taxon>Negativicutes</taxon>
        <taxon>Selenomonadales</taxon>
        <taxon>Sporomusaceae</taxon>
        <taxon>Sporomusa</taxon>
    </lineage>
</organism>